<accession>A6GHX1</accession>
<evidence type="ECO:0000313" key="2">
    <source>
        <dbReference type="Proteomes" id="UP000005801"/>
    </source>
</evidence>
<keyword evidence="2" id="KW-1185">Reference proteome</keyword>
<organism evidence="1 2">
    <name type="scientific">Plesiocystis pacifica SIR-1</name>
    <dbReference type="NCBI Taxonomy" id="391625"/>
    <lineage>
        <taxon>Bacteria</taxon>
        <taxon>Pseudomonadati</taxon>
        <taxon>Myxococcota</taxon>
        <taxon>Polyangia</taxon>
        <taxon>Nannocystales</taxon>
        <taxon>Nannocystaceae</taxon>
        <taxon>Plesiocystis</taxon>
    </lineage>
</organism>
<evidence type="ECO:0000313" key="1">
    <source>
        <dbReference type="EMBL" id="EDM74525.1"/>
    </source>
</evidence>
<sequence>MEPAPAEPAIDPALLQPIRAVNSAVTTRGLPQHLRVAFQAPADAPMTLTLEGVRLRDPEGGEAKALSVDQIQLWRSDADTPAAAKQGEAVELPAKASGELLVYLEAWDGDHLAERYDFEVSVARDGGEAKPLTVTVTRATRDPRRR</sequence>
<dbReference type="STRING" id="391625.PPSIR1_01232"/>
<dbReference type="AlphaFoldDB" id="A6GHX1"/>
<dbReference type="EMBL" id="ABCS01000126">
    <property type="protein sequence ID" value="EDM74525.1"/>
    <property type="molecule type" value="Genomic_DNA"/>
</dbReference>
<proteinExistence type="predicted"/>
<gene>
    <name evidence="1" type="ORF">PPSIR1_01232</name>
</gene>
<dbReference type="Proteomes" id="UP000005801">
    <property type="component" value="Unassembled WGS sequence"/>
</dbReference>
<protein>
    <submittedName>
        <fullName evidence="1">Uncharacterized protein</fullName>
    </submittedName>
</protein>
<reference evidence="1 2" key="1">
    <citation type="submission" date="2007-06" db="EMBL/GenBank/DDBJ databases">
        <authorList>
            <person name="Shimkets L."/>
            <person name="Ferriera S."/>
            <person name="Johnson J."/>
            <person name="Kravitz S."/>
            <person name="Beeson K."/>
            <person name="Sutton G."/>
            <person name="Rogers Y.-H."/>
            <person name="Friedman R."/>
            <person name="Frazier M."/>
            <person name="Venter J.C."/>
        </authorList>
    </citation>
    <scope>NUCLEOTIDE SEQUENCE [LARGE SCALE GENOMIC DNA]</scope>
    <source>
        <strain evidence="1 2">SIR-1</strain>
    </source>
</reference>
<name>A6GHX1_9BACT</name>
<comment type="caution">
    <text evidence="1">The sequence shown here is derived from an EMBL/GenBank/DDBJ whole genome shotgun (WGS) entry which is preliminary data.</text>
</comment>